<organism evidence="6 7">
    <name type="scientific">Curvibacter cyanobacteriorum</name>
    <dbReference type="NCBI Taxonomy" id="3026422"/>
    <lineage>
        <taxon>Bacteria</taxon>
        <taxon>Pseudomonadati</taxon>
        <taxon>Pseudomonadota</taxon>
        <taxon>Betaproteobacteria</taxon>
        <taxon>Burkholderiales</taxon>
        <taxon>Comamonadaceae</taxon>
        <taxon>Curvibacter</taxon>
    </lineage>
</organism>
<dbReference type="Pfam" id="PF00440">
    <property type="entry name" value="TetR_N"/>
    <property type="match status" value="1"/>
</dbReference>
<dbReference type="SUPFAM" id="SSF46689">
    <property type="entry name" value="Homeodomain-like"/>
    <property type="match status" value="1"/>
</dbReference>
<evidence type="ECO:0000256" key="3">
    <source>
        <dbReference type="ARBA" id="ARBA00023163"/>
    </source>
</evidence>
<feature type="DNA-binding region" description="H-T-H motif" evidence="4">
    <location>
        <begin position="34"/>
        <end position="53"/>
    </location>
</feature>
<keyword evidence="1" id="KW-0805">Transcription regulation</keyword>
<sequence>MSTAVSRHTQTDTRQLILRIAGQLLLTRSYLGLSFQDLADRVGIRKASLYHHFASKEVLGVALVNASQNRFVRWTEDVAHLGPADQMLAYIRMFRDLIGAGDRVCPLGALGGEWDCIEPELKTAVRGFHQTQIDWLTQVAGALPAASLSPPGATAAVAAAQWAAQVNAACQGAMINARIHDDVNGFDLALAPLRSQLQALR</sequence>
<evidence type="ECO:0000256" key="4">
    <source>
        <dbReference type="PROSITE-ProRule" id="PRU00335"/>
    </source>
</evidence>
<dbReference type="PANTHER" id="PTHR47506">
    <property type="entry name" value="TRANSCRIPTIONAL REGULATORY PROTEIN"/>
    <property type="match status" value="1"/>
</dbReference>
<evidence type="ECO:0000313" key="6">
    <source>
        <dbReference type="EMBL" id="MDD0839859.1"/>
    </source>
</evidence>
<dbReference type="Proteomes" id="UP001528673">
    <property type="component" value="Unassembled WGS sequence"/>
</dbReference>
<comment type="caution">
    <text evidence="6">The sequence shown here is derived from an EMBL/GenBank/DDBJ whole genome shotgun (WGS) entry which is preliminary data.</text>
</comment>
<keyword evidence="2 4" id="KW-0238">DNA-binding</keyword>
<dbReference type="Gene3D" id="1.10.357.10">
    <property type="entry name" value="Tetracycline Repressor, domain 2"/>
    <property type="match status" value="1"/>
</dbReference>
<evidence type="ECO:0000313" key="7">
    <source>
        <dbReference type="Proteomes" id="UP001528673"/>
    </source>
</evidence>
<dbReference type="PANTHER" id="PTHR47506:SF1">
    <property type="entry name" value="HTH-TYPE TRANSCRIPTIONAL REGULATOR YJDC"/>
    <property type="match status" value="1"/>
</dbReference>
<dbReference type="EMBL" id="JAQSIP010000007">
    <property type="protein sequence ID" value="MDD0839859.1"/>
    <property type="molecule type" value="Genomic_DNA"/>
</dbReference>
<name>A0ABT5N2Q1_9BURK</name>
<dbReference type="PRINTS" id="PR00455">
    <property type="entry name" value="HTHTETR"/>
</dbReference>
<proteinExistence type="predicted"/>
<dbReference type="SUPFAM" id="SSF48498">
    <property type="entry name" value="Tetracyclin repressor-like, C-terminal domain"/>
    <property type="match status" value="1"/>
</dbReference>
<dbReference type="InterPro" id="IPR001647">
    <property type="entry name" value="HTH_TetR"/>
</dbReference>
<accession>A0ABT5N2Q1</accession>
<dbReference type="PROSITE" id="PS50977">
    <property type="entry name" value="HTH_TETR_2"/>
    <property type="match status" value="1"/>
</dbReference>
<evidence type="ECO:0000259" key="5">
    <source>
        <dbReference type="PROSITE" id="PS50977"/>
    </source>
</evidence>
<keyword evidence="3" id="KW-0804">Transcription</keyword>
<dbReference type="InterPro" id="IPR009057">
    <property type="entry name" value="Homeodomain-like_sf"/>
</dbReference>
<dbReference type="InterPro" id="IPR036271">
    <property type="entry name" value="Tet_transcr_reg_TetR-rel_C_sf"/>
</dbReference>
<feature type="domain" description="HTH tetR-type" evidence="5">
    <location>
        <begin position="11"/>
        <end position="71"/>
    </location>
</feature>
<dbReference type="RefSeq" id="WP_273952435.1">
    <property type="nucleotide sequence ID" value="NZ_JAQSIP010000007.1"/>
</dbReference>
<protein>
    <submittedName>
        <fullName evidence="6">TetR/AcrR family transcriptional regulator</fullName>
    </submittedName>
</protein>
<evidence type="ECO:0000256" key="1">
    <source>
        <dbReference type="ARBA" id="ARBA00023015"/>
    </source>
</evidence>
<reference evidence="6 7" key="1">
    <citation type="submission" date="2023-02" db="EMBL/GenBank/DDBJ databases">
        <title>Bacterial whole genomic sequence of Curvibacter sp. HBC61.</title>
        <authorList>
            <person name="Le V."/>
            <person name="Ko S.-R."/>
            <person name="Ahn C.-Y."/>
            <person name="Oh H.-M."/>
        </authorList>
    </citation>
    <scope>NUCLEOTIDE SEQUENCE [LARGE SCALE GENOMIC DNA]</scope>
    <source>
        <strain evidence="6 7">HBC61</strain>
    </source>
</reference>
<gene>
    <name evidence="6" type="ORF">PSQ40_14845</name>
</gene>
<keyword evidence="7" id="KW-1185">Reference proteome</keyword>
<evidence type="ECO:0000256" key="2">
    <source>
        <dbReference type="ARBA" id="ARBA00023125"/>
    </source>
</evidence>